<organism evidence="1 2">
    <name type="scientific">Mycolicibacterium poriferae</name>
    <dbReference type="NCBI Taxonomy" id="39694"/>
    <lineage>
        <taxon>Bacteria</taxon>
        <taxon>Bacillati</taxon>
        <taxon>Actinomycetota</taxon>
        <taxon>Actinomycetes</taxon>
        <taxon>Mycobacteriales</taxon>
        <taxon>Mycobacteriaceae</taxon>
        <taxon>Mycolicibacterium</taxon>
    </lineage>
</organism>
<accession>A0A6N4V9Q6</accession>
<gene>
    <name evidence="1" type="ORF">MPOR_23970</name>
</gene>
<dbReference type="KEGG" id="mpof:MPOR_23970"/>
<reference evidence="1 2" key="1">
    <citation type="journal article" date="2019" name="Emerg. Microbes Infect.">
        <title>Comprehensive subspecies identification of 175 nontuberculous mycobacteria species based on 7547 genomic profiles.</title>
        <authorList>
            <person name="Matsumoto Y."/>
            <person name="Kinjo T."/>
            <person name="Motooka D."/>
            <person name="Nabeya D."/>
            <person name="Jung N."/>
            <person name="Uechi K."/>
            <person name="Horii T."/>
            <person name="Iida T."/>
            <person name="Fujita J."/>
            <person name="Nakamura S."/>
        </authorList>
    </citation>
    <scope>NUCLEOTIDE SEQUENCE [LARGE SCALE GENOMIC DNA]</scope>
    <source>
        <strain evidence="1 2">JCM 12603</strain>
    </source>
</reference>
<sequence>MAPAAVQVSGEVQSYAGMWWIRVYHAAETGWDDITTGRTTAEPHPRRAGVRAETVQSKGKIVAVLAGVDEFGERALYDVPDAALAKYKLNLKPMTDELRAQLFPGRDTLTKEDAQGVLPAGPAAEAEVEGYVAMCWYWCYCEDASCAGYWEAPC</sequence>
<dbReference type="EMBL" id="AP022570">
    <property type="protein sequence ID" value="BBX51371.1"/>
    <property type="molecule type" value="Genomic_DNA"/>
</dbReference>
<protein>
    <submittedName>
        <fullName evidence="1">Uncharacterized protein</fullName>
    </submittedName>
</protein>
<evidence type="ECO:0000313" key="1">
    <source>
        <dbReference type="EMBL" id="BBX51371.1"/>
    </source>
</evidence>
<evidence type="ECO:0000313" key="2">
    <source>
        <dbReference type="Proteomes" id="UP000466785"/>
    </source>
</evidence>
<dbReference type="AlphaFoldDB" id="A0A6N4V9Q6"/>
<proteinExistence type="predicted"/>
<name>A0A6N4V9Q6_9MYCO</name>
<keyword evidence="2" id="KW-1185">Reference proteome</keyword>
<dbReference type="Proteomes" id="UP000466785">
    <property type="component" value="Chromosome"/>
</dbReference>